<organism evidence="1 2">
    <name type="scientific">Tanacetum coccineum</name>
    <dbReference type="NCBI Taxonomy" id="301880"/>
    <lineage>
        <taxon>Eukaryota</taxon>
        <taxon>Viridiplantae</taxon>
        <taxon>Streptophyta</taxon>
        <taxon>Embryophyta</taxon>
        <taxon>Tracheophyta</taxon>
        <taxon>Spermatophyta</taxon>
        <taxon>Magnoliopsida</taxon>
        <taxon>eudicotyledons</taxon>
        <taxon>Gunneridae</taxon>
        <taxon>Pentapetalae</taxon>
        <taxon>asterids</taxon>
        <taxon>campanulids</taxon>
        <taxon>Asterales</taxon>
        <taxon>Asteraceae</taxon>
        <taxon>Asteroideae</taxon>
        <taxon>Anthemideae</taxon>
        <taxon>Anthemidinae</taxon>
        <taxon>Tanacetum</taxon>
    </lineage>
</organism>
<evidence type="ECO:0000313" key="1">
    <source>
        <dbReference type="EMBL" id="GJT60720.1"/>
    </source>
</evidence>
<reference evidence="1" key="1">
    <citation type="journal article" date="2022" name="Int. J. Mol. Sci.">
        <title>Draft Genome of Tanacetum Coccineum: Genomic Comparison of Closely Related Tanacetum-Family Plants.</title>
        <authorList>
            <person name="Yamashiro T."/>
            <person name="Shiraishi A."/>
            <person name="Nakayama K."/>
            <person name="Satake H."/>
        </authorList>
    </citation>
    <scope>NUCLEOTIDE SEQUENCE</scope>
</reference>
<comment type="caution">
    <text evidence="1">The sequence shown here is derived from an EMBL/GenBank/DDBJ whole genome shotgun (WGS) entry which is preliminary data.</text>
</comment>
<gene>
    <name evidence="1" type="ORF">Tco_1004253</name>
</gene>
<dbReference type="Proteomes" id="UP001151760">
    <property type="component" value="Unassembled WGS sequence"/>
</dbReference>
<accession>A0ABQ5FCP4</accession>
<proteinExistence type="predicted"/>
<sequence length="255" mass="28496">MIEIVFPHTYAEIYFRLVILFSSMDGLNAMLENVLAILRESSYTRAMIELQADVELKDTIVVAMLKLSGQGFYRCNVQVEYEWKPHRYACCKVFGHIQEECPKNPGLGVVKNLKKPSHSSRGVPVGPKVSFKTAKEIDLVLKKAYCQHIAMGTSNLASNGANSSGLSFWNVETSSIRTTPIVDKIRKIEKLIVDGKLTLMDNDGKPLKKVDYPGNHDSEDEVESVDNDMARSMASPKGLDLALKLLKQWSGFLIK</sequence>
<protein>
    <recommendedName>
        <fullName evidence="3">DUF4283 domain-containing protein</fullName>
    </recommendedName>
</protein>
<evidence type="ECO:0008006" key="3">
    <source>
        <dbReference type="Google" id="ProtNLM"/>
    </source>
</evidence>
<name>A0ABQ5FCP4_9ASTR</name>
<evidence type="ECO:0000313" key="2">
    <source>
        <dbReference type="Proteomes" id="UP001151760"/>
    </source>
</evidence>
<keyword evidence="2" id="KW-1185">Reference proteome</keyword>
<reference evidence="1" key="2">
    <citation type="submission" date="2022-01" db="EMBL/GenBank/DDBJ databases">
        <authorList>
            <person name="Yamashiro T."/>
            <person name="Shiraishi A."/>
            <person name="Satake H."/>
            <person name="Nakayama K."/>
        </authorList>
    </citation>
    <scope>NUCLEOTIDE SEQUENCE</scope>
</reference>
<dbReference type="EMBL" id="BQNB010017224">
    <property type="protein sequence ID" value="GJT60720.1"/>
    <property type="molecule type" value="Genomic_DNA"/>
</dbReference>